<feature type="compositionally biased region" description="Acidic residues" evidence="8">
    <location>
        <begin position="655"/>
        <end position="666"/>
    </location>
</feature>
<comment type="caution">
    <text evidence="11">The sequence shown here is derived from an EMBL/GenBank/DDBJ whole genome shotgun (WGS) entry which is preliminary data.</text>
</comment>
<dbReference type="Proteomes" id="UP001224775">
    <property type="component" value="Unassembled WGS sequence"/>
</dbReference>
<keyword evidence="12" id="KW-1185">Reference proteome</keyword>
<dbReference type="PANTHER" id="PTHR41394:SF5">
    <property type="entry name" value="SLC41A_MGTE INTEGRAL MEMBRANE DOMAIN-CONTAINING PROTEIN"/>
    <property type="match status" value="1"/>
</dbReference>
<comment type="similarity">
    <text evidence="2">Belongs to the SLC41A transporter family.</text>
</comment>
<evidence type="ECO:0000256" key="6">
    <source>
        <dbReference type="ARBA" id="ARBA00022989"/>
    </source>
</evidence>
<feature type="domain" description="SLC41A/MgtE integral membrane" evidence="10">
    <location>
        <begin position="747"/>
        <end position="838"/>
    </location>
</feature>
<feature type="compositionally biased region" description="Polar residues" evidence="8">
    <location>
        <begin position="551"/>
        <end position="561"/>
    </location>
</feature>
<keyword evidence="4 9" id="KW-0812">Transmembrane</keyword>
<organism evidence="11 12">
    <name type="scientific">Skeletonema marinoi</name>
    <dbReference type="NCBI Taxonomy" id="267567"/>
    <lineage>
        <taxon>Eukaryota</taxon>
        <taxon>Sar</taxon>
        <taxon>Stramenopiles</taxon>
        <taxon>Ochrophyta</taxon>
        <taxon>Bacillariophyta</taxon>
        <taxon>Coscinodiscophyceae</taxon>
        <taxon>Thalassiosirophycidae</taxon>
        <taxon>Thalassiosirales</taxon>
        <taxon>Skeletonemataceae</taxon>
        <taxon>Skeletonema</taxon>
        <taxon>Skeletonema marinoi-dohrnii complex</taxon>
    </lineage>
</organism>
<dbReference type="EMBL" id="JATAAI010000028">
    <property type="protein sequence ID" value="KAK1736593.1"/>
    <property type="molecule type" value="Genomic_DNA"/>
</dbReference>
<dbReference type="AlphaFoldDB" id="A0AAD8XZY9"/>
<keyword evidence="3" id="KW-0813">Transport</keyword>
<dbReference type="InterPro" id="IPR006667">
    <property type="entry name" value="SLC41_membr_dom"/>
</dbReference>
<keyword evidence="6 9" id="KW-1133">Transmembrane helix</keyword>
<dbReference type="GO" id="GO:0008324">
    <property type="term" value="F:monoatomic cation transmembrane transporter activity"/>
    <property type="evidence" value="ECO:0007669"/>
    <property type="project" value="InterPro"/>
</dbReference>
<feature type="transmembrane region" description="Helical" evidence="9">
    <location>
        <begin position="710"/>
        <end position="727"/>
    </location>
</feature>
<evidence type="ECO:0000256" key="5">
    <source>
        <dbReference type="ARBA" id="ARBA00022842"/>
    </source>
</evidence>
<feature type="transmembrane region" description="Helical" evidence="9">
    <location>
        <begin position="786"/>
        <end position="809"/>
    </location>
</feature>
<evidence type="ECO:0000256" key="3">
    <source>
        <dbReference type="ARBA" id="ARBA00022448"/>
    </source>
</evidence>
<evidence type="ECO:0000313" key="12">
    <source>
        <dbReference type="Proteomes" id="UP001224775"/>
    </source>
</evidence>
<evidence type="ECO:0000256" key="4">
    <source>
        <dbReference type="ARBA" id="ARBA00022692"/>
    </source>
</evidence>
<evidence type="ECO:0000256" key="1">
    <source>
        <dbReference type="ARBA" id="ARBA00004141"/>
    </source>
</evidence>
<dbReference type="Gene3D" id="1.10.357.20">
    <property type="entry name" value="SLC41 divalent cation transporters, integral membrane domain"/>
    <property type="match status" value="1"/>
</dbReference>
<reference evidence="11" key="1">
    <citation type="submission" date="2023-06" db="EMBL/GenBank/DDBJ databases">
        <title>Survivors Of The Sea: Transcriptome response of Skeletonema marinoi to long-term dormancy.</title>
        <authorList>
            <person name="Pinder M.I.M."/>
            <person name="Kourtchenko O."/>
            <person name="Robertson E.K."/>
            <person name="Larsson T."/>
            <person name="Maumus F."/>
            <person name="Osuna-Cruz C.M."/>
            <person name="Vancaester E."/>
            <person name="Stenow R."/>
            <person name="Vandepoele K."/>
            <person name="Ploug H."/>
            <person name="Bruchert V."/>
            <person name="Godhe A."/>
            <person name="Topel M."/>
        </authorList>
    </citation>
    <scope>NUCLEOTIDE SEQUENCE</scope>
    <source>
        <strain evidence="11">R05AC</strain>
    </source>
</reference>
<dbReference type="PANTHER" id="PTHR41394">
    <property type="entry name" value="MAGNESIUM TRANSPORTER MGTE"/>
    <property type="match status" value="1"/>
</dbReference>
<proteinExistence type="inferred from homology"/>
<evidence type="ECO:0000256" key="9">
    <source>
        <dbReference type="SAM" id="Phobius"/>
    </source>
</evidence>
<feature type="transmembrane region" description="Helical" evidence="9">
    <location>
        <begin position="760"/>
        <end position="780"/>
    </location>
</feature>
<gene>
    <name evidence="11" type="ORF">QTG54_012615</name>
</gene>
<feature type="compositionally biased region" description="Polar residues" evidence="8">
    <location>
        <begin position="569"/>
        <end position="599"/>
    </location>
</feature>
<dbReference type="CDD" id="cd14686">
    <property type="entry name" value="bZIP"/>
    <property type="match status" value="1"/>
</dbReference>
<evidence type="ECO:0000313" key="11">
    <source>
        <dbReference type="EMBL" id="KAK1736593.1"/>
    </source>
</evidence>
<feature type="region of interest" description="Disordered" evidence="8">
    <location>
        <begin position="551"/>
        <end position="602"/>
    </location>
</feature>
<keyword evidence="5" id="KW-0460">Magnesium</keyword>
<sequence>MSIPTSTMPKDAKTDAQWQRDLCDLARERPISLRGTTPPTTSKFYADYTKIIKCPAWDATTKISTQLTLFGGLSKAGECNCGYKDYHGRPRVADSFAMIRNAQPYSAPDEAPDEAPAPAAKPPPEIPYGIPEVPTARKSKAEVRDVNKTYRNNGQFPLLMFGYTCGKCPHCGSSNISDTSLNLTPKIIHTSSWPRFVQGLGMKCGKGDGDGCGGSGWQTFESTYVATLPLDIQQRLNAIIVGASGGIDMELIMRMRLNNTAASIEDTSRAEITRLYAGLEVVYQRKVAATPGSVRKPFPAVNQQFVAKAVAAMKAIRDYINNKDGLYREMASLISIIAISVDHQYKVARKAKGDKGEGEAQSFSICGDGGTKYRIDDLELAIPVQTASVFPPPKTEAVLSLLPMRVKRKGKVIDEELVARRIAAKRNLEEAKIEIDEKVSGKKRCNVCDKYYTFVFKEAQHLRNKKFCPVADDHRIYQEHLQEKLNARRERNKRAMRKKVEGASALDEANGNIVSTMATTTPKIDAAAVADMESELQQLREINKELRSRVESLTNTPPQQNKGHKKKSSLGTTDDSYQLYSTPNHTPTPSDDSRTSNSKLKGAPSNLYEVEMGNLQQPKLKLTQKVKKNKDGGGDYARASVRGDEEEPPIRVINNDEEGSSDPFIDDDSHNKHLSRKRNNHGISSSSSPSVITATSHTFPPFAEAIRERAGWLIGLLFFNHVVVLSLRTMNNSYKRTWIGHWDYQWEYWKDYLRQEAKMAAGLSCLIGMTGFIRAAMFRTPWGETIAITTSVFIIVVTSVAIGSTLPLAMKKVGIDPAHSSTTIQVIMDILGVLITVMVSSFVMSFAMFQEEDDGSVDDATYKMDTADTGG</sequence>
<evidence type="ECO:0000259" key="10">
    <source>
        <dbReference type="Pfam" id="PF01769"/>
    </source>
</evidence>
<keyword evidence="7 9" id="KW-0472">Membrane</keyword>
<name>A0AAD8XZY9_9STRA</name>
<feature type="transmembrane region" description="Helical" evidence="9">
    <location>
        <begin position="830"/>
        <end position="849"/>
    </location>
</feature>
<dbReference type="GO" id="GO:0016020">
    <property type="term" value="C:membrane"/>
    <property type="evidence" value="ECO:0007669"/>
    <property type="project" value="UniProtKB-SubCell"/>
</dbReference>
<dbReference type="SUPFAM" id="SSF161093">
    <property type="entry name" value="MgtE membrane domain-like"/>
    <property type="match status" value="1"/>
</dbReference>
<dbReference type="Pfam" id="PF01769">
    <property type="entry name" value="MgtE"/>
    <property type="match status" value="1"/>
</dbReference>
<protein>
    <submittedName>
        <fullName evidence="11">Divalent cation transporter</fullName>
    </submittedName>
</protein>
<dbReference type="InterPro" id="IPR036739">
    <property type="entry name" value="SLC41_membr_dom_sf"/>
</dbReference>
<evidence type="ECO:0000256" key="2">
    <source>
        <dbReference type="ARBA" id="ARBA00009749"/>
    </source>
</evidence>
<comment type="subcellular location">
    <subcellularLocation>
        <location evidence="1">Membrane</location>
        <topology evidence="1">Multi-pass membrane protein</topology>
    </subcellularLocation>
</comment>
<accession>A0AAD8XZY9</accession>
<feature type="region of interest" description="Disordered" evidence="8">
    <location>
        <begin position="615"/>
        <end position="692"/>
    </location>
</feature>
<evidence type="ECO:0000256" key="7">
    <source>
        <dbReference type="ARBA" id="ARBA00023136"/>
    </source>
</evidence>
<evidence type="ECO:0000256" key="8">
    <source>
        <dbReference type="SAM" id="MobiDB-lite"/>
    </source>
</evidence>
<feature type="region of interest" description="Disordered" evidence="8">
    <location>
        <begin position="105"/>
        <end position="132"/>
    </location>
</feature>